<dbReference type="InterPro" id="IPR017441">
    <property type="entry name" value="Protein_kinase_ATP_BS"/>
</dbReference>
<evidence type="ECO:0000256" key="1">
    <source>
        <dbReference type="ARBA" id="ARBA00022527"/>
    </source>
</evidence>
<proteinExistence type="evidence at transcript level"/>
<protein>
    <recommendedName>
        <fullName evidence="8">Mitogen-activated protein kinase</fullName>
        <ecNumber evidence="8">2.7.11.24</ecNumber>
    </recommendedName>
</protein>
<dbReference type="InterPro" id="IPR000719">
    <property type="entry name" value="Prot_kinase_dom"/>
</dbReference>
<dbReference type="SUPFAM" id="SSF56112">
    <property type="entry name" value="Protein kinase-like (PK-like)"/>
    <property type="match status" value="1"/>
</dbReference>
<feature type="region of interest" description="Disordered" evidence="9">
    <location>
        <begin position="353"/>
        <end position="420"/>
    </location>
</feature>
<keyword evidence="4 8" id="KW-0418">Kinase</keyword>
<dbReference type="EC" id="2.7.11.24" evidence="8"/>
<reference evidence="11" key="2">
    <citation type="journal article" date="2012" name="Nat. Commun.">
        <title>Draft genome sequence and genetic transformation of the oleaginous alga Nannochloropis gaditana.</title>
        <authorList>
            <person name="Radakovits R."/>
            <person name="Jinkerson R.E."/>
            <person name="Fuerstenberg S.I."/>
            <person name="Tae H."/>
            <person name="Settlage R.E."/>
            <person name="Boore J.L."/>
            <person name="Posewitz M.C."/>
        </authorList>
    </citation>
    <scope>NUCLEOTIDE SEQUENCE</scope>
    <source>
        <strain evidence="11">CCMP526</strain>
    </source>
</reference>
<dbReference type="GO" id="GO:0005524">
    <property type="term" value="F:ATP binding"/>
    <property type="evidence" value="ECO:0007669"/>
    <property type="project" value="UniProtKB-UniRule"/>
</dbReference>
<dbReference type="PROSITE" id="PS00108">
    <property type="entry name" value="PROTEIN_KINASE_ST"/>
    <property type="match status" value="1"/>
</dbReference>
<dbReference type="InterPro" id="IPR011009">
    <property type="entry name" value="Kinase-like_dom_sf"/>
</dbReference>
<feature type="region of interest" description="Disordered" evidence="9">
    <location>
        <begin position="434"/>
        <end position="461"/>
    </location>
</feature>
<evidence type="ECO:0000256" key="7">
    <source>
        <dbReference type="RuleBase" id="RU000304"/>
    </source>
</evidence>
<comment type="activity regulation">
    <text evidence="8">Activated by threonine and tyrosine phosphorylation.</text>
</comment>
<dbReference type="PROSITE" id="PS01351">
    <property type="entry name" value="MAPK"/>
    <property type="match status" value="1"/>
</dbReference>
<keyword evidence="3 6" id="KW-0547">Nucleotide-binding</keyword>
<dbReference type="PROSITE" id="PS50011">
    <property type="entry name" value="PROTEIN_KINASE_DOM"/>
    <property type="match status" value="1"/>
</dbReference>
<evidence type="ECO:0000256" key="5">
    <source>
        <dbReference type="ARBA" id="ARBA00022840"/>
    </source>
</evidence>
<keyword evidence="8" id="KW-0460">Magnesium</keyword>
<dbReference type="Pfam" id="PF00069">
    <property type="entry name" value="Pkinase"/>
    <property type="match status" value="1"/>
</dbReference>
<dbReference type="InterPro" id="IPR008271">
    <property type="entry name" value="Ser/Thr_kinase_AS"/>
</dbReference>
<dbReference type="AlphaFoldDB" id="I2CQW4"/>
<evidence type="ECO:0000256" key="8">
    <source>
        <dbReference type="RuleBase" id="RU361165"/>
    </source>
</evidence>
<evidence type="ECO:0000256" key="9">
    <source>
        <dbReference type="SAM" id="MobiDB-lite"/>
    </source>
</evidence>
<dbReference type="Gene3D" id="3.30.200.20">
    <property type="entry name" value="Phosphorylase Kinase, domain 1"/>
    <property type="match status" value="1"/>
</dbReference>
<keyword evidence="5 6" id="KW-0067">ATP-binding</keyword>
<dbReference type="PANTHER" id="PTHR24055">
    <property type="entry name" value="MITOGEN-ACTIVATED PROTEIN KINASE"/>
    <property type="match status" value="1"/>
</dbReference>
<dbReference type="GO" id="GO:0004707">
    <property type="term" value="F:MAP kinase activity"/>
    <property type="evidence" value="ECO:0007669"/>
    <property type="project" value="UniProtKB-EC"/>
</dbReference>
<dbReference type="CDD" id="cd07834">
    <property type="entry name" value="STKc_MAPK"/>
    <property type="match status" value="1"/>
</dbReference>
<keyword evidence="2 8" id="KW-0808">Transferase</keyword>
<keyword evidence="1 7" id="KW-0723">Serine/threonine-protein kinase</keyword>
<feature type="binding site" evidence="6">
    <location>
        <position position="47"/>
    </location>
    <ligand>
        <name>ATP</name>
        <dbReference type="ChEBI" id="CHEBI:30616"/>
    </ligand>
</feature>
<sequence length="461" mass="50873">MHSFKVSGTVFKLDRRYEMIRPIGTGAYGVVISANDHLTGRKVAIKKVSRAFDDVVDAKRILREIKLLRHFRHENIISILDIAPPPSLAAFEDVYIVSDLMETDLHRIIYSRQPLSIDHVQYFIYQVLRALKYMHSANVLHRDLKPSNLLLNSNCDLKVCDLGLARGLGVEEEGDGAQDLTEYVVTRWYRAPEIMLACTEYTKAIDVWSVGCIFAELLQRQPLFPGSDYIDQLRLICSKIGRPSEADMRFINSTRARRFLLSLPPSAPTPMHVLFPERDPRALDLVGRMLQFNPGNRLTVEEALAHPFMSSLHNKDDEPRTDALFSFDFEREKLDKPRLQRLIFGEMLHFHPEEEGKLPPAPSSFPPSLPPSSSSLAASIPADAAGRSQGGSSRADACPSAPSSAGPSIPPSHVPGAQPPGAVTAAVAFFVAPPPIPSTATQQQPGPPLPALPPSLPPPNP</sequence>
<dbReference type="InterPro" id="IPR003527">
    <property type="entry name" value="MAP_kinase_CS"/>
</dbReference>
<dbReference type="EMBL" id="JU980234">
    <property type="protein sequence ID" value="AFJ69297.1"/>
    <property type="molecule type" value="mRNA"/>
</dbReference>
<gene>
    <name evidence="11" type="ORF">NGATSA_3010200</name>
</gene>
<feature type="domain" description="Protein kinase" evidence="10">
    <location>
        <begin position="17"/>
        <end position="309"/>
    </location>
</feature>
<dbReference type="PROSITE" id="PS00107">
    <property type="entry name" value="PROTEIN_KINASE_ATP"/>
    <property type="match status" value="1"/>
</dbReference>
<comment type="catalytic activity">
    <reaction evidence="8">
        <text>L-threonyl-[protein] + ATP = O-phospho-L-threonyl-[protein] + ADP + H(+)</text>
        <dbReference type="Rhea" id="RHEA:46608"/>
        <dbReference type="Rhea" id="RHEA-COMP:11060"/>
        <dbReference type="Rhea" id="RHEA-COMP:11605"/>
        <dbReference type="ChEBI" id="CHEBI:15378"/>
        <dbReference type="ChEBI" id="CHEBI:30013"/>
        <dbReference type="ChEBI" id="CHEBI:30616"/>
        <dbReference type="ChEBI" id="CHEBI:61977"/>
        <dbReference type="ChEBI" id="CHEBI:456216"/>
        <dbReference type="EC" id="2.7.11.24"/>
    </reaction>
</comment>
<feature type="non-terminal residue" evidence="11">
    <location>
        <position position="461"/>
    </location>
</feature>
<accession>I2CQW4</accession>
<feature type="compositionally biased region" description="Pro residues" evidence="9">
    <location>
        <begin position="445"/>
        <end position="461"/>
    </location>
</feature>
<feature type="compositionally biased region" description="Low complexity" evidence="9">
    <location>
        <begin position="371"/>
        <end position="385"/>
    </location>
</feature>
<comment type="similarity">
    <text evidence="8">Belongs to the protein kinase superfamily. Ser/Thr protein kinase family. MAP kinase subfamily.</text>
</comment>
<name>I2CQW4_NANGC</name>
<comment type="cofactor">
    <cofactor evidence="8">
        <name>Mg(2+)</name>
        <dbReference type="ChEBI" id="CHEBI:18420"/>
    </cofactor>
</comment>
<evidence type="ECO:0000256" key="6">
    <source>
        <dbReference type="PROSITE-ProRule" id="PRU10141"/>
    </source>
</evidence>
<feature type="compositionally biased region" description="Pro residues" evidence="9">
    <location>
        <begin position="359"/>
        <end position="370"/>
    </location>
</feature>
<organism evidence="11">
    <name type="scientific">Nannochloropsis gaditana (strain CCMP526)</name>
    <name type="common">Green microalga</name>
    <name type="synonym">Microchloropsis gaditana</name>
    <dbReference type="NCBI Taxonomy" id="1093141"/>
    <lineage>
        <taxon>Eukaryota</taxon>
        <taxon>Sar</taxon>
        <taxon>Stramenopiles</taxon>
        <taxon>Ochrophyta</taxon>
        <taxon>Eustigmatophyceae</taxon>
        <taxon>Eustigmatales</taxon>
        <taxon>Monodopsidaceae</taxon>
        <taxon>Nannochloropsis</taxon>
    </lineage>
</organism>
<dbReference type="Gene3D" id="1.10.510.10">
    <property type="entry name" value="Transferase(Phosphotransferase) domain 1"/>
    <property type="match status" value="1"/>
</dbReference>
<feature type="compositionally biased region" description="Low complexity" evidence="9">
    <location>
        <begin position="392"/>
        <end position="407"/>
    </location>
</feature>
<dbReference type="SMART" id="SM00220">
    <property type="entry name" value="S_TKc"/>
    <property type="match status" value="1"/>
</dbReference>
<evidence type="ECO:0000256" key="4">
    <source>
        <dbReference type="ARBA" id="ARBA00022777"/>
    </source>
</evidence>
<evidence type="ECO:0000256" key="3">
    <source>
        <dbReference type="ARBA" id="ARBA00022741"/>
    </source>
</evidence>
<evidence type="ECO:0000313" key="11">
    <source>
        <dbReference type="EMBL" id="AFJ69297.1"/>
    </source>
</evidence>
<evidence type="ECO:0000256" key="2">
    <source>
        <dbReference type="ARBA" id="ARBA00022679"/>
    </source>
</evidence>
<dbReference type="FunFam" id="1.10.510.10:FF:000013">
    <property type="entry name" value="Mitogen-activated protein kinase"/>
    <property type="match status" value="1"/>
</dbReference>
<reference evidence="11" key="1">
    <citation type="journal article" date="2012" name="Bioengineered">
        <title>Additional insights into the genome of the oleaginous model alga Nannochloropsis gaditana.</title>
        <authorList>
            <person name="Jinkerson R.E."/>
            <person name="Radakovits R."/>
            <person name="Posewitz M.C."/>
        </authorList>
    </citation>
    <scope>NUCLEOTIDE SEQUENCE</scope>
    <source>
        <strain evidence="11">CCMP526</strain>
    </source>
</reference>
<dbReference type="InterPro" id="IPR050117">
    <property type="entry name" value="MAPK"/>
</dbReference>
<dbReference type="FunFam" id="3.30.200.20:FF:000046">
    <property type="entry name" value="Mitogen-activated protein kinase"/>
    <property type="match status" value="1"/>
</dbReference>
<evidence type="ECO:0000259" key="10">
    <source>
        <dbReference type="PROSITE" id="PS50011"/>
    </source>
</evidence>